<evidence type="ECO:0000313" key="2">
    <source>
        <dbReference type="EMBL" id="CAL5982908.1"/>
    </source>
</evidence>
<reference evidence="2 3" key="2">
    <citation type="submission" date="2024-07" db="EMBL/GenBank/DDBJ databases">
        <authorList>
            <person name="Akdeniz Z."/>
        </authorList>
    </citation>
    <scope>NUCLEOTIDE SEQUENCE [LARGE SCALE GENOMIC DNA]</scope>
</reference>
<organism evidence="1">
    <name type="scientific">Hexamita inflata</name>
    <dbReference type="NCBI Taxonomy" id="28002"/>
    <lineage>
        <taxon>Eukaryota</taxon>
        <taxon>Metamonada</taxon>
        <taxon>Diplomonadida</taxon>
        <taxon>Hexamitidae</taxon>
        <taxon>Hexamitinae</taxon>
        <taxon>Hexamita</taxon>
    </lineage>
</organism>
<dbReference type="EMBL" id="CAXDID020000015">
    <property type="protein sequence ID" value="CAL5982908.1"/>
    <property type="molecule type" value="Genomic_DNA"/>
</dbReference>
<reference evidence="1" key="1">
    <citation type="submission" date="2023-06" db="EMBL/GenBank/DDBJ databases">
        <authorList>
            <person name="Kurt Z."/>
        </authorList>
    </citation>
    <scope>NUCLEOTIDE SEQUENCE</scope>
</reference>
<evidence type="ECO:0000313" key="1">
    <source>
        <dbReference type="EMBL" id="CAI9976620.1"/>
    </source>
</evidence>
<sequence length="230" mass="26745">MDNKEKQILLFIDMTKFPNNSGIKVSKILKEKFLNKNENAEVTKEFNVIITVNPENLEYVVKNTTKLKIKEQKLEVIFIQNNNIQIILEQQKQVKSHIAHEITEKNSIINTILSDEQIKIFKLVQYHINLDTFSTNTRIKVSSAIKNILKDIAIVELSNIYVIVTTPYKQYEKVLKKINKIKIGEWRVNAFITLTRAPTQKFVDTSNSFNLQLQNTEIRNLKPEQDSGIE</sequence>
<gene>
    <name evidence="1" type="ORF">HINF_LOCUS64265</name>
    <name evidence="2" type="ORF">HINF_LOCUS7365</name>
</gene>
<evidence type="ECO:0000313" key="3">
    <source>
        <dbReference type="Proteomes" id="UP001642409"/>
    </source>
</evidence>
<protein>
    <submittedName>
        <fullName evidence="2">Hypothetical_protein</fullName>
    </submittedName>
</protein>
<dbReference type="AlphaFoldDB" id="A0AA86RF93"/>
<name>A0AA86RF93_9EUKA</name>
<accession>A0AA86RF93</accession>
<dbReference type="Proteomes" id="UP001642409">
    <property type="component" value="Unassembled WGS sequence"/>
</dbReference>
<proteinExistence type="predicted"/>
<comment type="caution">
    <text evidence="1">The sequence shown here is derived from an EMBL/GenBank/DDBJ whole genome shotgun (WGS) entry which is preliminary data.</text>
</comment>
<keyword evidence="3" id="KW-1185">Reference proteome</keyword>
<dbReference type="EMBL" id="CATOUU010001174">
    <property type="protein sequence ID" value="CAI9976620.1"/>
    <property type="molecule type" value="Genomic_DNA"/>
</dbReference>